<dbReference type="EMBL" id="JYDR01000081">
    <property type="protein sequence ID" value="KRY69923.1"/>
    <property type="molecule type" value="Genomic_DNA"/>
</dbReference>
<dbReference type="Proteomes" id="UP000054632">
    <property type="component" value="Unassembled WGS sequence"/>
</dbReference>
<feature type="region of interest" description="Disordered" evidence="1">
    <location>
        <begin position="1"/>
        <end position="21"/>
    </location>
</feature>
<dbReference type="AlphaFoldDB" id="A0A0V1E9P9"/>
<accession>A0A0V1E9P9</accession>
<reference evidence="2 3" key="1">
    <citation type="submission" date="2015-01" db="EMBL/GenBank/DDBJ databases">
        <title>Evolution of Trichinella species and genotypes.</title>
        <authorList>
            <person name="Korhonen P.K."/>
            <person name="Edoardo P."/>
            <person name="Giuseppe L.R."/>
            <person name="Gasser R.B."/>
        </authorList>
    </citation>
    <scope>NUCLEOTIDE SEQUENCE [LARGE SCALE GENOMIC DNA]</scope>
    <source>
        <strain evidence="2">ISS13</strain>
    </source>
</reference>
<evidence type="ECO:0000313" key="3">
    <source>
        <dbReference type="Proteomes" id="UP000054632"/>
    </source>
</evidence>
<organism evidence="2 3">
    <name type="scientific">Trichinella pseudospiralis</name>
    <name type="common">Parasitic roundworm</name>
    <dbReference type="NCBI Taxonomy" id="6337"/>
    <lineage>
        <taxon>Eukaryota</taxon>
        <taxon>Metazoa</taxon>
        <taxon>Ecdysozoa</taxon>
        <taxon>Nematoda</taxon>
        <taxon>Enoplea</taxon>
        <taxon>Dorylaimia</taxon>
        <taxon>Trichinellida</taxon>
        <taxon>Trichinellidae</taxon>
        <taxon>Trichinella</taxon>
    </lineage>
</organism>
<gene>
    <name evidence="2" type="ORF">T4A_13721</name>
</gene>
<protein>
    <submittedName>
        <fullName evidence="2">Uncharacterized protein</fullName>
    </submittedName>
</protein>
<evidence type="ECO:0000313" key="2">
    <source>
        <dbReference type="EMBL" id="KRY69923.1"/>
    </source>
</evidence>
<evidence type="ECO:0000256" key="1">
    <source>
        <dbReference type="SAM" id="MobiDB-lite"/>
    </source>
</evidence>
<comment type="caution">
    <text evidence="2">The sequence shown here is derived from an EMBL/GenBank/DDBJ whole genome shotgun (WGS) entry which is preliminary data.</text>
</comment>
<proteinExistence type="predicted"/>
<name>A0A0V1E9P9_TRIPS</name>
<sequence>MANKPKPQKASPEGQSEVKGDKIQEKEVVELSVRRIFLVRHAERNYLLNVTRNKSTANIVQHFRPDVNDAISNKNTSAGKVFRKEVEKSLSSCIISSLIFVILHQCRGVVQLVLILLSGNEDFCENK</sequence>